<evidence type="ECO:0000256" key="1">
    <source>
        <dbReference type="ARBA" id="ARBA00004141"/>
    </source>
</evidence>
<dbReference type="Proteomes" id="UP000248806">
    <property type="component" value="Unassembled WGS sequence"/>
</dbReference>
<dbReference type="EMBL" id="QKUF01000001">
    <property type="protein sequence ID" value="PZW36421.1"/>
    <property type="molecule type" value="Genomic_DNA"/>
</dbReference>
<comment type="subcellular location">
    <subcellularLocation>
        <location evidence="1">Membrane</location>
        <topology evidence="1">Multi-pass membrane protein</topology>
    </subcellularLocation>
</comment>
<evidence type="ECO:0000313" key="8">
    <source>
        <dbReference type="Proteomes" id="UP000248806"/>
    </source>
</evidence>
<name>A0A326UEX4_THEHA</name>
<protein>
    <submittedName>
        <fullName evidence="7">Cell elongation-specific peptidoglycan biosynthesis regulator RodA</fullName>
    </submittedName>
</protein>
<feature type="transmembrane region" description="Helical" evidence="6">
    <location>
        <begin position="159"/>
        <end position="178"/>
    </location>
</feature>
<dbReference type="InterPro" id="IPR001182">
    <property type="entry name" value="FtsW/RodA"/>
</dbReference>
<gene>
    <name evidence="7" type="ORF">EI42_00595</name>
</gene>
<dbReference type="GO" id="GO:0032153">
    <property type="term" value="C:cell division site"/>
    <property type="evidence" value="ECO:0007669"/>
    <property type="project" value="TreeGrafter"/>
</dbReference>
<sequence>MMKSQLRTKYRTRPEKQSVLRRYRWTELSLFILPALILLLIMTQLFIANNVIEHIDPRSAYNPKILPTVQGLIPALGLIVAFFVMHILLTIFFPKADQFLLPLVSLLSGIGVMMVTRIGRDQGFDLGSKQLVWVLLGLIACGLTMIALRYLPRFSRYKYTWIVLSFIALAPAVIKSIMDSDAGPARDALRFGPFNLQPSEFAKITIVIFFAAYLSENREIIAKGYMKLGRLHLPPLRHLGPLVMMLGLALLIFLMVHDLGLALLIYCTFLCLMYLASGRLLYTVVSLLLFVGMAIISYNLFGYVQNRFRTVTFDIVHWQNWTPAQQYYAENQGQQILQAVMAIASGGLLGSGIGLGHPTYVPVVESDMIFTGIGEEIGLIGLFALICLYALIMYRGFRIAITARDPFMQLLAGGLTSIFAIQTLVITLGNIKLLPLTGIPLPFLSYGGSSILANYIIIGILLRISHDTEMEKETVY</sequence>
<dbReference type="PANTHER" id="PTHR30474">
    <property type="entry name" value="CELL CYCLE PROTEIN"/>
    <property type="match status" value="1"/>
</dbReference>
<dbReference type="GO" id="GO:0008360">
    <property type="term" value="P:regulation of cell shape"/>
    <property type="evidence" value="ECO:0007669"/>
    <property type="project" value="UniProtKB-KW"/>
</dbReference>
<feature type="transmembrane region" description="Helical" evidence="6">
    <location>
        <begin position="377"/>
        <end position="397"/>
    </location>
</feature>
<dbReference type="PANTHER" id="PTHR30474:SF3">
    <property type="entry name" value="PEPTIDOGLYCAN GLYCOSYLTRANSFERASE RODA"/>
    <property type="match status" value="1"/>
</dbReference>
<evidence type="ECO:0000313" key="7">
    <source>
        <dbReference type="EMBL" id="PZW36421.1"/>
    </source>
</evidence>
<evidence type="ECO:0000256" key="2">
    <source>
        <dbReference type="ARBA" id="ARBA00022692"/>
    </source>
</evidence>
<feature type="transmembrane region" description="Helical" evidence="6">
    <location>
        <begin position="443"/>
        <end position="462"/>
    </location>
</feature>
<dbReference type="AlphaFoldDB" id="A0A326UEX4"/>
<keyword evidence="2 6" id="KW-0812">Transmembrane</keyword>
<feature type="transmembrane region" description="Helical" evidence="6">
    <location>
        <begin position="409"/>
        <end position="431"/>
    </location>
</feature>
<reference evidence="7 8" key="1">
    <citation type="submission" date="2018-06" db="EMBL/GenBank/DDBJ databases">
        <title>Genomic Encyclopedia of Archaeal and Bacterial Type Strains, Phase II (KMG-II): from individual species to whole genera.</title>
        <authorList>
            <person name="Goeker M."/>
        </authorList>
    </citation>
    <scope>NUCLEOTIDE SEQUENCE [LARGE SCALE GENOMIC DNA]</scope>
    <source>
        <strain evidence="7 8">ATCC BAA-1881</strain>
    </source>
</reference>
<proteinExistence type="predicted"/>
<feature type="transmembrane region" description="Helical" evidence="6">
    <location>
        <begin position="281"/>
        <end position="301"/>
    </location>
</feature>
<evidence type="ECO:0000256" key="3">
    <source>
        <dbReference type="ARBA" id="ARBA00022960"/>
    </source>
</evidence>
<keyword evidence="4 6" id="KW-1133">Transmembrane helix</keyword>
<comment type="caution">
    <text evidence="7">The sequence shown here is derived from an EMBL/GenBank/DDBJ whole genome shotgun (WGS) entry which is preliminary data.</text>
</comment>
<feature type="transmembrane region" description="Helical" evidence="6">
    <location>
        <begin position="242"/>
        <end position="275"/>
    </location>
</feature>
<evidence type="ECO:0000256" key="4">
    <source>
        <dbReference type="ARBA" id="ARBA00022989"/>
    </source>
</evidence>
<evidence type="ECO:0000256" key="5">
    <source>
        <dbReference type="ARBA" id="ARBA00023136"/>
    </source>
</evidence>
<accession>A0A326UEX4</accession>
<dbReference type="GO" id="GO:0015648">
    <property type="term" value="F:lipid-linked peptidoglycan transporter activity"/>
    <property type="evidence" value="ECO:0007669"/>
    <property type="project" value="TreeGrafter"/>
</dbReference>
<dbReference type="GO" id="GO:0051301">
    <property type="term" value="P:cell division"/>
    <property type="evidence" value="ECO:0007669"/>
    <property type="project" value="InterPro"/>
</dbReference>
<keyword evidence="3" id="KW-0133">Cell shape</keyword>
<dbReference type="GO" id="GO:0005886">
    <property type="term" value="C:plasma membrane"/>
    <property type="evidence" value="ECO:0007669"/>
    <property type="project" value="TreeGrafter"/>
</dbReference>
<feature type="transmembrane region" description="Helical" evidence="6">
    <location>
        <begin position="131"/>
        <end position="152"/>
    </location>
</feature>
<organism evidence="7 8">
    <name type="scientific">Thermosporothrix hazakensis</name>
    <dbReference type="NCBI Taxonomy" id="644383"/>
    <lineage>
        <taxon>Bacteria</taxon>
        <taxon>Bacillati</taxon>
        <taxon>Chloroflexota</taxon>
        <taxon>Ktedonobacteria</taxon>
        <taxon>Ktedonobacterales</taxon>
        <taxon>Thermosporotrichaceae</taxon>
        <taxon>Thermosporothrix</taxon>
    </lineage>
</organism>
<feature type="transmembrane region" description="Helical" evidence="6">
    <location>
        <begin position="99"/>
        <end position="119"/>
    </location>
</feature>
<feature type="transmembrane region" description="Helical" evidence="6">
    <location>
        <begin position="72"/>
        <end position="92"/>
    </location>
</feature>
<keyword evidence="5 6" id="KW-0472">Membrane</keyword>
<dbReference type="Pfam" id="PF01098">
    <property type="entry name" value="FTSW_RODA_SPOVE"/>
    <property type="match status" value="1"/>
</dbReference>
<keyword evidence="8" id="KW-1185">Reference proteome</keyword>
<evidence type="ECO:0000256" key="6">
    <source>
        <dbReference type="SAM" id="Phobius"/>
    </source>
</evidence>
<dbReference type="RefSeq" id="WP_246046310.1">
    <property type="nucleotide sequence ID" value="NZ_BIFX01000001.1"/>
</dbReference>
<feature type="transmembrane region" description="Helical" evidence="6">
    <location>
        <begin position="336"/>
        <end position="357"/>
    </location>
</feature>